<sequence length="54" mass="6139">MVEVTRLTEEQYESLEKQLAPPTVTQVTTDLQAGYQLGVQEVLRKLRSGYVVSR</sequence>
<dbReference type="RefSeq" id="YP_009788877.1">
    <property type="nucleotide sequence ID" value="NC_047804.1"/>
</dbReference>
<dbReference type="GeneID" id="54979011"/>
<evidence type="ECO:0000313" key="1">
    <source>
        <dbReference type="EMBL" id="APU00309.1"/>
    </source>
</evidence>
<proteinExistence type="predicted"/>
<reference evidence="1 2" key="1">
    <citation type="submission" date="2016-12" db="EMBL/GenBank/DDBJ databases">
        <title>Isolation, Whole Genome Sequencing Analysis of a Novel Lytic Bacteriophage RS-PII-1 infecting Ralstonia solanacearum.</title>
        <authorList>
            <person name="Su J."/>
            <person name="Liu J."/>
            <person name="Yu H."/>
            <person name="Guo Z."/>
            <person name="Sun H."/>
            <person name="Fan G."/>
            <person name="Gu G."/>
            <person name="Wang G."/>
        </authorList>
    </citation>
    <scope>NUCLEOTIDE SEQUENCE [LARGE SCALE GENOMIC DNA]</scope>
</reference>
<name>A0A1L7DQB2_9CAUD</name>
<accession>A0A1L7DQB2</accession>
<dbReference type="KEGG" id="vg:54979011"/>
<protein>
    <submittedName>
        <fullName evidence="1">Uncharacterized protein</fullName>
    </submittedName>
</protein>
<dbReference type="EMBL" id="KY316062">
    <property type="protein sequence ID" value="APU00309.1"/>
    <property type="molecule type" value="Genomic_DNA"/>
</dbReference>
<organism evidence="1 2">
    <name type="scientific">Ralstonia phage RS-PII-1</name>
    <dbReference type="NCBI Taxonomy" id="1932892"/>
    <lineage>
        <taxon>Viruses</taxon>
        <taxon>Duplodnaviria</taxon>
        <taxon>Heunggongvirae</taxon>
        <taxon>Uroviricota</taxon>
        <taxon>Caudoviricetes</taxon>
        <taxon>Autographivirales</taxon>
        <taxon>Autonotataviridae</taxon>
        <taxon>Sukuvirus</taxon>
        <taxon>Sukuvirus RSPII1</taxon>
    </lineage>
</organism>
<dbReference type="Proteomes" id="UP000222868">
    <property type="component" value="Segment"/>
</dbReference>
<evidence type="ECO:0000313" key="2">
    <source>
        <dbReference type="Proteomes" id="UP000222868"/>
    </source>
</evidence>
<keyword evidence="2" id="KW-1185">Reference proteome</keyword>